<dbReference type="InterPro" id="IPR006076">
    <property type="entry name" value="FAD-dep_OxRdtase"/>
</dbReference>
<feature type="transmembrane region" description="Helical" evidence="2">
    <location>
        <begin position="12"/>
        <end position="30"/>
    </location>
</feature>
<dbReference type="InterPro" id="IPR036188">
    <property type="entry name" value="FAD/NAD-bd_sf"/>
</dbReference>
<feature type="domain" description="FAD dependent oxidoreductase" evidence="3">
    <location>
        <begin position="13"/>
        <end position="122"/>
    </location>
</feature>
<dbReference type="GO" id="GO:0042147">
    <property type="term" value="P:retrograde transport, endosome to Golgi"/>
    <property type="evidence" value="ECO:0007669"/>
    <property type="project" value="TreeGrafter"/>
</dbReference>
<dbReference type="Proteomes" id="UP001201980">
    <property type="component" value="Unassembled WGS sequence"/>
</dbReference>
<evidence type="ECO:0000256" key="2">
    <source>
        <dbReference type="SAM" id="Phobius"/>
    </source>
</evidence>
<sequence>MDPPTPEPKPKHIVIIGGGIIGCSTAYFLTRHPSYDKTHHRVTILEAASVAAGASGKAGGLLAKWAYPDSLVALSYRLHTELAAEYGGDQRWGYRKIGCGSIEAAGRDPVQLKLTADEMKAASESLAKQPQISPALGTQTTEARFAPISISDPGTPLGNTRGNEVRLYSSPTSPKLGQSGSVPQSSKKLGCIVVQPPSTPPASKLGPAFKERKASCTENKPLGCIVVKPTTPVFQKKRKTKSYDSDMGNGPETPQTSAKASSECVVVQPPSWFTDEDMKVQPVFELEDEEVSRVVLVNDHADGQIPRSQSPPPIDKNILRHLKKLTAPQTPKEWEKLPKQDVTAASLLMPVSPLPKDLDWFDGRCVHSWAEMGVPGTTTETAQVHPLHFTTAMAQLAREGGVNIIEGAQVVDLVTDPKLGLQSIVYKQRNLGAQGDDVGGAESSGLKAEPKAIHIDDATETVVCAGPWTGKLLPKSGISGPRAHSVVYDVDVSPYAVFSEIKLPYEFVPDHRRKNGQERMHKDVVDPEVYARPFSEVYACGETDRSIPLPETADLVQVDVEACDDITAYLSTVSPTLGSAPIKAKQACYLPVHTRFGEERGPLIGKTGTPGLYMASGHTCWGIQNGPGTGKLMSELLMEGRTKSAKIDKFDPRKFKVSAGVNTRTAGREE</sequence>
<protein>
    <recommendedName>
        <fullName evidence="3">FAD dependent oxidoreductase domain-containing protein</fullName>
    </recommendedName>
</protein>
<evidence type="ECO:0000313" key="5">
    <source>
        <dbReference type="Proteomes" id="UP001201980"/>
    </source>
</evidence>
<reference evidence="4" key="1">
    <citation type="submission" date="2022-07" db="EMBL/GenBank/DDBJ databases">
        <title>Draft genome sequence of Zalerion maritima ATCC 34329, a (micro)plastics degrading marine fungus.</title>
        <authorList>
            <person name="Paco A."/>
            <person name="Goncalves M.F.M."/>
            <person name="Rocha-Santos T.A.P."/>
            <person name="Alves A."/>
        </authorList>
    </citation>
    <scope>NUCLEOTIDE SEQUENCE</scope>
    <source>
        <strain evidence="4">ATCC 34329</strain>
    </source>
</reference>
<gene>
    <name evidence="4" type="ORF">MKZ38_000900</name>
</gene>
<keyword evidence="5" id="KW-1185">Reference proteome</keyword>
<dbReference type="Gene3D" id="3.30.9.10">
    <property type="entry name" value="D-Amino Acid Oxidase, subunit A, domain 2"/>
    <property type="match status" value="1"/>
</dbReference>
<evidence type="ECO:0000313" key="4">
    <source>
        <dbReference type="EMBL" id="KAJ2906645.1"/>
    </source>
</evidence>
<accession>A0AAD5RXX6</accession>
<name>A0AAD5RXX6_9PEZI</name>
<evidence type="ECO:0000256" key="1">
    <source>
        <dbReference type="SAM" id="MobiDB-lite"/>
    </source>
</evidence>
<dbReference type="GO" id="GO:0005829">
    <property type="term" value="C:cytosol"/>
    <property type="evidence" value="ECO:0007669"/>
    <property type="project" value="GOC"/>
</dbReference>
<dbReference type="PANTHER" id="PTHR13847:SF150">
    <property type="entry name" value="OXIDOREDUCTASE TDA3-RELATED"/>
    <property type="match status" value="1"/>
</dbReference>
<evidence type="ECO:0000259" key="3">
    <source>
        <dbReference type="Pfam" id="PF01266"/>
    </source>
</evidence>
<keyword evidence="2" id="KW-1133">Transmembrane helix</keyword>
<dbReference type="SUPFAM" id="SSF51905">
    <property type="entry name" value="FAD/NAD(P)-binding domain"/>
    <property type="match status" value="1"/>
</dbReference>
<dbReference type="EMBL" id="JAKWBI020000011">
    <property type="protein sequence ID" value="KAJ2906645.1"/>
    <property type="molecule type" value="Genomic_DNA"/>
</dbReference>
<keyword evidence="2" id="KW-0472">Membrane</keyword>
<dbReference type="Pfam" id="PF01266">
    <property type="entry name" value="DAO"/>
    <property type="match status" value="2"/>
</dbReference>
<comment type="caution">
    <text evidence="4">The sequence shown here is derived from an EMBL/GenBank/DDBJ whole genome shotgun (WGS) entry which is preliminary data.</text>
</comment>
<keyword evidence="2" id="KW-0812">Transmembrane</keyword>
<organism evidence="4 5">
    <name type="scientific">Zalerion maritima</name>
    <dbReference type="NCBI Taxonomy" id="339359"/>
    <lineage>
        <taxon>Eukaryota</taxon>
        <taxon>Fungi</taxon>
        <taxon>Dikarya</taxon>
        <taxon>Ascomycota</taxon>
        <taxon>Pezizomycotina</taxon>
        <taxon>Sordariomycetes</taxon>
        <taxon>Lulworthiomycetidae</taxon>
        <taxon>Lulworthiales</taxon>
        <taxon>Lulworthiaceae</taxon>
        <taxon>Zalerion</taxon>
    </lineage>
</organism>
<proteinExistence type="predicted"/>
<dbReference type="GO" id="GO:0005770">
    <property type="term" value="C:late endosome"/>
    <property type="evidence" value="ECO:0007669"/>
    <property type="project" value="TreeGrafter"/>
</dbReference>
<feature type="region of interest" description="Disordered" evidence="1">
    <location>
        <begin position="236"/>
        <end position="262"/>
    </location>
</feature>
<dbReference type="AlphaFoldDB" id="A0AAD5RXX6"/>
<feature type="domain" description="FAD dependent oxidoreductase" evidence="3">
    <location>
        <begin position="379"/>
        <end position="636"/>
    </location>
</feature>
<dbReference type="Gene3D" id="3.50.50.60">
    <property type="entry name" value="FAD/NAD(P)-binding domain"/>
    <property type="match status" value="2"/>
</dbReference>
<dbReference type="PANTHER" id="PTHR13847">
    <property type="entry name" value="SARCOSINE DEHYDROGENASE-RELATED"/>
    <property type="match status" value="1"/>
</dbReference>